<dbReference type="GO" id="GO:0004553">
    <property type="term" value="F:hydrolase activity, hydrolyzing O-glycosyl compounds"/>
    <property type="evidence" value="ECO:0007669"/>
    <property type="project" value="InterPro"/>
</dbReference>
<dbReference type="PANTHER" id="PTHR30480:SF16">
    <property type="entry name" value="GLYCOSIDE HYDROLASE FAMILY 3 DOMAIN PROTEIN"/>
    <property type="match status" value="1"/>
</dbReference>
<comment type="similarity">
    <text evidence="1">Belongs to the glycosyl hydrolase 3 family.</text>
</comment>
<dbReference type="AlphaFoldDB" id="A0A8H8CFA6"/>
<accession>A0A8H8CFA6</accession>
<sequence length="551" mass="58943">MTGLGLTVTEEVKRRVGQHFVLGFHGYDVSDDIKTLIQKYYIGNVILMKRNVQSAAQTKRLVDALQTLAREAGQEQPMMIGIDQENGLVSAFSSPTAGTTFPGAMALGATGSVELAESIAKASADELSMVGINWVYGPVADVNTDSRNPVIGVRSFGDDPEKVAKYVVATARGHAAGGVASCGKHFPGHGDTHVDSHLALPVIRKTHAELAAQELVPFRALVDARVPSIMTGHMALPLVTGDESPASLAGEVTRGLLRGEMGYEGVVVTDCLEMDAVADVKQGGCGIEEGAVRALEAGADVVMICHTFARQVGAVKEVYEALWQGRITLQALEESEVRVRKMKEVFGKQQSDEGDWGMKFMEMKMQNEDVSRKAYLQSTTVVWNGAGVIPLKVDTVVLFTPEPESVNRAVDSGDGVLKTSDGVVRNTAAPYYLSLAKSLEKSVNVRHVVYAAGQEPAAVGNDEGVIFVMRNADLRAWQIEYLDKLVENIQVPLVLLSSCGPYDLGHGAGERFADWTGYVATYEFTAEALDAAAGVILGTDHCHGKLPVVVG</sequence>
<dbReference type="Pfam" id="PF00933">
    <property type="entry name" value="Glyco_hydro_3"/>
    <property type="match status" value="1"/>
</dbReference>
<gene>
    <name evidence="5" type="ORF">JR316_011793</name>
</gene>
<keyword evidence="2" id="KW-0378">Hydrolase</keyword>
<dbReference type="InterPro" id="IPR001764">
    <property type="entry name" value="Glyco_hydro_3_N"/>
</dbReference>
<dbReference type="InterPro" id="IPR036881">
    <property type="entry name" value="Glyco_hydro_3_C_sf"/>
</dbReference>
<dbReference type="PANTHER" id="PTHR30480">
    <property type="entry name" value="BETA-HEXOSAMINIDASE-RELATED"/>
    <property type="match status" value="1"/>
</dbReference>
<dbReference type="OrthoDB" id="4215304at2759"/>
<dbReference type="GO" id="GO:0009254">
    <property type="term" value="P:peptidoglycan turnover"/>
    <property type="evidence" value="ECO:0007669"/>
    <property type="project" value="TreeGrafter"/>
</dbReference>
<evidence type="ECO:0000259" key="4">
    <source>
        <dbReference type="Pfam" id="PF00933"/>
    </source>
</evidence>
<dbReference type="InterPro" id="IPR036962">
    <property type="entry name" value="Glyco_hydro_3_N_sf"/>
</dbReference>
<dbReference type="GO" id="GO:0005975">
    <property type="term" value="P:carbohydrate metabolic process"/>
    <property type="evidence" value="ECO:0007669"/>
    <property type="project" value="InterPro"/>
</dbReference>
<dbReference type="Gene3D" id="3.20.20.300">
    <property type="entry name" value="Glycoside hydrolase, family 3, N-terminal domain"/>
    <property type="match status" value="1"/>
</dbReference>
<dbReference type="InterPro" id="IPR050226">
    <property type="entry name" value="NagZ_Beta-hexosaminidase"/>
</dbReference>
<dbReference type="EMBL" id="JAFIQS010000015">
    <property type="protein sequence ID" value="KAG5163446.1"/>
    <property type="molecule type" value="Genomic_DNA"/>
</dbReference>
<comment type="caution">
    <text evidence="5">The sequence shown here is derived from an EMBL/GenBank/DDBJ whole genome shotgun (WGS) entry which is preliminary data.</text>
</comment>
<feature type="domain" description="Glycoside hydrolase family 3 N-terminal" evidence="4">
    <location>
        <begin position="28"/>
        <end position="340"/>
    </location>
</feature>
<proteinExistence type="inferred from homology"/>
<dbReference type="Gene3D" id="3.40.50.1700">
    <property type="entry name" value="Glycoside hydrolase family 3 C-terminal domain"/>
    <property type="match status" value="1"/>
</dbReference>
<dbReference type="InterPro" id="IPR017853">
    <property type="entry name" value="GH"/>
</dbReference>
<reference evidence="5" key="1">
    <citation type="submission" date="2021-02" db="EMBL/GenBank/DDBJ databases">
        <title>Psilocybe cubensis genome.</title>
        <authorList>
            <person name="Mckernan K.J."/>
            <person name="Crawford S."/>
            <person name="Trippe A."/>
            <person name="Kane L.T."/>
            <person name="Mclaughlin S."/>
        </authorList>
    </citation>
    <scope>NUCLEOTIDE SEQUENCE [LARGE SCALE GENOMIC DNA]</scope>
    <source>
        <strain evidence="5">MGC-MH-2018</strain>
    </source>
</reference>
<evidence type="ECO:0000313" key="5">
    <source>
        <dbReference type="EMBL" id="KAG5163446.1"/>
    </source>
</evidence>
<keyword evidence="3" id="KW-0326">Glycosidase</keyword>
<dbReference type="PRINTS" id="PR00133">
    <property type="entry name" value="GLHYDRLASE3"/>
</dbReference>
<organism evidence="5">
    <name type="scientific">Psilocybe cubensis</name>
    <name type="common">Psychedelic mushroom</name>
    <name type="synonym">Stropharia cubensis</name>
    <dbReference type="NCBI Taxonomy" id="181762"/>
    <lineage>
        <taxon>Eukaryota</taxon>
        <taxon>Fungi</taxon>
        <taxon>Dikarya</taxon>
        <taxon>Basidiomycota</taxon>
        <taxon>Agaricomycotina</taxon>
        <taxon>Agaricomycetes</taxon>
        <taxon>Agaricomycetidae</taxon>
        <taxon>Agaricales</taxon>
        <taxon>Agaricineae</taxon>
        <taxon>Strophariaceae</taxon>
        <taxon>Psilocybe</taxon>
    </lineage>
</organism>
<evidence type="ECO:0000256" key="3">
    <source>
        <dbReference type="ARBA" id="ARBA00023295"/>
    </source>
</evidence>
<protein>
    <recommendedName>
        <fullName evidence="4">Glycoside hydrolase family 3 N-terminal domain-containing protein</fullName>
    </recommendedName>
</protein>
<name>A0A8H8CFA6_PSICU</name>
<evidence type="ECO:0000256" key="2">
    <source>
        <dbReference type="ARBA" id="ARBA00022801"/>
    </source>
</evidence>
<evidence type="ECO:0000256" key="1">
    <source>
        <dbReference type="ARBA" id="ARBA00005336"/>
    </source>
</evidence>
<dbReference type="SUPFAM" id="SSF51445">
    <property type="entry name" value="(Trans)glycosidases"/>
    <property type="match status" value="1"/>
</dbReference>